<keyword evidence="2" id="KW-1185">Reference proteome</keyword>
<sequence>MTTPELALLSPSSRATPTGWRLATASDLARSGPHTVESGVEPGILQLRGQGLAARPPRPLPLCSCKFHGIHIPLSSTLAFRFLLKPRRFSAKLKTMFYSHAPCYPILAWPILPDFGMAHTTRPTLKRKT</sequence>
<gene>
    <name evidence="1" type="ORF">AVEN_70302_1</name>
</gene>
<evidence type="ECO:0000313" key="2">
    <source>
        <dbReference type="Proteomes" id="UP000499080"/>
    </source>
</evidence>
<name>A0A4Y2IZ86_ARAVE</name>
<accession>A0A4Y2IZ86</accession>
<reference evidence="1 2" key="1">
    <citation type="journal article" date="2019" name="Sci. Rep.">
        <title>Orb-weaving spider Araneus ventricosus genome elucidates the spidroin gene catalogue.</title>
        <authorList>
            <person name="Kono N."/>
            <person name="Nakamura H."/>
            <person name="Ohtoshi R."/>
            <person name="Moran D.A.P."/>
            <person name="Shinohara A."/>
            <person name="Yoshida Y."/>
            <person name="Fujiwara M."/>
            <person name="Mori M."/>
            <person name="Tomita M."/>
            <person name="Arakawa K."/>
        </authorList>
    </citation>
    <scope>NUCLEOTIDE SEQUENCE [LARGE SCALE GENOMIC DNA]</scope>
</reference>
<organism evidence="1 2">
    <name type="scientific">Araneus ventricosus</name>
    <name type="common">Orbweaver spider</name>
    <name type="synonym">Epeira ventricosa</name>
    <dbReference type="NCBI Taxonomy" id="182803"/>
    <lineage>
        <taxon>Eukaryota</taxon>
        <taxon>Metazoa</taxon>
        <taxon>Ecdysozoa</taxon>
        <taxon>Arthropoda</taxon>
        <taxon>Chelicerata</taxon>
        <taxon>Arachnida</taxon>
        <taxon>Araneae</taxon>
        <taxon>Araneomorphae</taxon>
        <taxon>Entelegynae</taxon>
        <taxon>Araneoidea</taxon>
        <taxon>Araneidae</taxon>
        <taxon>Araneus</taxon>
    </lineage>
</organism>
<dbReference type="Proteomes" id="UP000499080">
    <property type="component" value="Unassembled WGS sequence"/>
</dbReference>
<dbReference type="AlphaFoldDB" id="A0A4Y2IZ86"/>
<protein>
    <submittedName>
        <fullName evidence="1">Uncharacterized protein</fullName>
    </submittedName>
</protein>
<proteinExistence type="predicted"/>
<comment type="caution">
    <text evidence="1">The sequence shown here is derived from an EMBL/GenBank/DDBJ whole genome shotgun (WGS) entry which is preliminary data.</text>
</comment>
<dbReference type="EMBL" id="BGPR01003046">
    <property type="protein sequence ID" value="GBM82960.1"/>
    <property type="molecule type" value="Genomic_DNA"/>
</dbReference>
<evidence type="ECO:0000313" key="1">
    <source>
        <dbReference type="EMBL" id="GBM82960.1"/>
    </source>
</evidence>